<evidence type="ECO:0000313" key="2">
    <source>
        <dbReference type="EMBL" id="OAI06029.1"/>
    </source>
</evidence>
<dbReference type="PANTHER" id="PTHR39426">
    <property type="entry name" value="HOMOLOGY TO DEATH-ON-CURING PROTEIN OF PHAGE P1"/>
    <property type="match status" value="1"/>
</dbReference>
<evidence type="ECO:0000313" key="4">
    <source>
        <dbReference type="Proteomes" id="UP000077763"/>
    </source>
</evidence>
<comment type="caution">
    <text evidence="3">The sequence shown here is derived from an EMBL/GenBank/DDBJ whole genome shotgun (WGS) entry which is preliminary data.</text>
</comment>
<dbReference type="GO" id="GO:0016301">
    <property type="term" value="F:kinase activity"/>
    <property type="evidence" value="ECO:0007669"/>
    <property type="project" value="InterPro"/>
</dbReference>
<dbReference type="Proteomes" id="UP000078090">
    <property type="component" value="Unassembled WGS sequence"/>
</dbReference>
<gene>
    <name evidence="3" type="ORF">A1332_06690</name>
    <name evidence="2" type="ORF">A1353_10085</name>
</gene>
<dbReference type="InterPro" id="IPR053737">
    <property type="entry name" value="Type_II_TA_Toxin"/>
</dbReference>
<evidence type="ECO:0000313" key="3">
    <source>
        <dbReference type="EMBL" id="OAI08457.1"/>
    </source>
</evidence>
<evidence type="ECO:0000313" key="5">
    <source>
        <dbReference type="Proteomes" id="UP000078090"/>
    </source>
</evidence>
<protein>
    <recommendedName>
        <fullName evidence="1">Fido domain-containing protein</fullName>
    </recommendedName>
</protein>
<dbReference type="InterPro" id="IPR006440">
    <property type="entry name" value="Doc"/>
</dbReference>
<dbReference type="PIRSF" id="PIRSF018297">
    <property type="entry name" value="Doc"/>
    <property type="match status" value="1"/>
</dbReference>
<dbReference type="InterPro" id="IPR003812">
    <property type="entry name" value="Fido"/>
</dbReference>
<dbReference type="EMBL" id="LUUG01000044">
    <property type="protein sequence ID" value="OAI08457.1"/>
    <property type="molecule type" value="Genomic_DNA"/>
</dbReference>
<sequence length="125" mass="14099">MPDLFFISKTLALTIHRQQIERFGGTQGIRDDTLLESALGAAQQTWHYSGNIFQTAAQYCYSLANNHPFLDGNKRAAAACMLVFLATNHKQPAMDNTQLYECVINIATRQLSRDELADLLKQYCK</sequence>
<organism evidence="3 5">
    <name type="scientific">Methylomonas methanica</name>
    <dbReference type="NCBI Taxonomy" id="421"/>
    <lineage>
        <taxon>Bacteria</taxon>
        <taxon>Pseudomonadati</taxon>
        <taxon>Pseudomonadota</taxon>
        <taxon>Gammaproteobacteria</taxon>
        <taxon>Methylococcales</taxon>
        <taxon>Methylococcaceae</taxon>
        <taxon>Methylomonas</taxon>
    </lineage>
</organism>
<dbReference type="Proteomes" id="UP000077763">
    <property type="component" value="Unassembled WGS sequence"/>
</dbReference>
<dbReference type="RefSeq" id="WP_064006953.1">
    <property type="nucleotide sequence ID" value="NZ_LUUG01000044.1"/>
</dbReference>
<evidence type="ECO:0000259" key="1">
    <source>
        <dbReference type="PROSITE" id="PS51459"/>
    </source>
</evidence>
<dbReference type="InterPro" id="IPR036597">
    <property type="entry name" value="Fido-like_dom_sf"/>
</dbReference>
<dbReference type="NCBIfam" id="TIGR01550">
    <property type="entry name" value="DOC_P1"/>
    <property type="match status" value="1"/>
</dbReference>
<dbReference type="EMBL" id="LUUH01000038">
    <property type="protein sequence ID" value="OAI06029.1"/>
    <property type="molecule type" value="Genomic_DNA"/>
</dbReference>
<feature type="domain" description="Fido" evidence="1">
    <location>
        <begin position="7"/>
        <end position="122"/>
    </location>
</feature>
<dbReference type="SUPFAM" id="SSF140931">
    <property type="entry name" value="Fic-like"/>
    <property type="match status" value="1"/>
</dbReference>
<dbReference type="Pfam" id="PF02661">
    <property type="entry name" value="Fic"/>
    <property type="match status" value="1"/>
</dbReference>
<reference evidence="4 5" key="1">
    <citation type="submission" date="2016-03" db="EMBL/GenBank/DDBJ databases">
        <authorList>
            <person name="Ploux O."/>
        </authorList>
    </citation>
    <scope>NUCLEOTIDE SEQUENCE [LARGE SCALE GENOMIC DNA]</scope>
    <source>
        <strain evidence="3 5">R-45363</strain>
        <strain evidence="2 4">R-45371</strain>
    </source>
</reference>
<proteinExistence type="predicted"/>
<dbReference type="OrthoDB" id="9802752at2"/>
<dbReference type="PANTHER" id="PTHR39426:SF1">
    <property type="entry name" value="HOMOLOGY TO DEATH-ON-CURING PROTEIN OF PHAGE P1"/>
    <property type="match status" value="1"/>
</dbReference>
<name>A0A177MRL1_METMH</name>
<dbReference type="Gene3D" id="1.20.120.1870">
    <property type="entry name" value="Fic/DOC protein, Fido domain"/>
    <property type="match status" value="1"/>
</dbReference>
<dbReference type="AlphaFoldDB" id="A0A177MRL1"/>
<dbReference type="PROSITE" id="PS51459">
    <property type="entry name" value="FIDO"/>
    <property type="match status" value="1"/>
</dbReference>
<accession>A0A177MRL1</accession>